<dbReference type="FunFam" id="3.40.50.720:FF:000084">
    <property type="entry name" value="Short-chain dehydrogenase reductase"/>
    <property type="match status" value="1"/>
</dbReference>
<dbReference type="AlphaFoldDB" id="A0A811LCM4"/>
<reference evidence="2" key="1">
    <citation type="submission" date="2020-09" db="EMBL/GenBank/DDBJ databases">
        <authorList>
            <person name="Kikuchi T."/>
        </authorList>
    </citation>
    <scope>NUCLEOTIDE SEQUENCE</scope>
    <source>
        <strain evidence="2">SH1</strain>
    </source>
</reference>
<comment type="caution">
    <text evidence="2">The sequence shown here is derived from an EMBL/GenBank/DDBJ whole genome shotgun (WGS) entry which is preliminary data.</text>
</comment>
<dbReference type="Proteomes" id="UP000783686">
    <property type="component" value="Unassembled WGS sequence"/>
</dbReference>
<name>A0A811LCM4_9BILA</name>
<sequence length="250" mass="27085">MFANKVVIVTGSSSGIGKEAALIFAREGAKVVVHGQNEQRLKETVDEIAKITSPSKVISVKGPIQDEKTWNTIASETIKKFGQIDILVNNAGSRDDGKDPKSLDCFQYCMDINVKSVIGLTQACIPYIKKTKGNIINVSSGLAKKISPHAPMYAISKAALEHYTRHAAFEYAADDVRVNNVSPGLTNTYFQQRHIKMPDGALEAFAKTLPLKRMGTAKESAEMIVFVASDKCSYVTGETLGVHGGILIKP</sequence>
<dbReference type="SUPFAM" id="SSF51735">
    <property type="entry name" value="NAD(P)-binding Rossmann-fold domains"/>
    <property type="match status" value="1"/>
</dbReference>
<evidence type="ECO:0000313" key="3">
    <source>
        <dbReference type="Proteomes" id="UP000614601"/>
    </source>
</evidence>
<dbReference type="InterPro" id="IPR002347">
    <property type="entry name" value="SDR_fam"/>
</dbReference>
<evidence type="ECO:0000256" key="1">
    <source>
        <dbReference type="ARBA" id="ARBA00023002"/>
    </source>
</evidence>
<keyword evidence="3" id="KW-1185">Reference proteome</keyword>
<organism evidence="2 3">
    <name type="scientific">Bursaphelenchus okinawaensis</name>
    <dbReference type="NCBI Taxonomy" id="465554"/>
    <lineage>
        <taxon>Eukaryota</taxon>
        <taxon>Metazoa</taxon>
        <taxon>Ecdysozoa</taxon>
        <taxon>Nematoda</taxon>
        <taxon>Chromadorea</taxon>
        <taxon>Rhabditida</taxon>
        <taxon>Tylenchina</taxon>
        <taxon>Tylenchomorpha</taxon>
        <taxon>Aphelenchoidea</taxon>
        <taxon>Aphelenchoididae</taxon>
        <taxon>Bursaphelenchus</taxon>
    </lineage>
</organism>
<dbReference type="InterPro" id="IPR036291">
    <property type="entry name" value="NAD(P)-bd_dom_sf"/>
</dbReference>
<proteinExistence type="predicted"/>
<dbReference type="EMBL" id="CAJFCW020000005">
    <property type="protein sequence ID" value="CAG9120875.1"/>
    <property type="molecule type" value="Genomic_DNA"/>
</dbReference>
<gene>
    <name evidence="2" type="ORF">BOKJ2_LOCUS11575</name>
</gene>
<protein>
    <submittedName>
        <fullName evidence="2">Uncharacterized protein</fullName>
    </submittedName>
</protein>
<dbReference type="PANTHER" id="PTHR43975">
    <property type="entry name" value="ZGC:101858"/>
    <property type="match status" value="1"/>
</dbReference>
<dbReference type="GO" id="GO:0016491">
    <property type="term" value="F:oxidoreductase activity"/>
    <property type="evidence" value="ECO:0007669"/>
    <property type="project" value="UniProtKB-KW"/>
</dbReference>
<dbReference type="Gene3D" id="3.40.50.720">
    <property type="entry name" value="NAD(P)-binding Rossmann-like Domain"/>
    <property type="match status" value="1"/>
</dbReference>
<accession>A0A811LCM4</accession>
<dbReference type="PROSITE" id="PS00061">
    <property type="entry name" value="ADH_SHORT"/>
    <property type="match status" value="1"/>
</dbReference>
<dbReference type="OrthoDB" id="47007at2759"/>
<dbReference type="PRINTS" id="PR00081">
    <property type="entry name" value="GDHRDH"/>
</dbReference>
<dbReference type="PRINTS" id="PR00080">
    <property type="entry name" value="SDRFAMILY"/>
</dbReference>
<dbReference type="PANTHER" id="PTHR43975:SF2">
    <property type="entry name" value="EG:BACR7A4.14 PROTEIN-RELATED"/>
    <property type="match status" value="1"/>
</dbReference>
<evidence type="ECO:0000313" key="2">
    <source>
        <dbReference type="EMBL" id="CAD5225432.1"/>
    </source>
</evidence>
<keyword evidence="1" id="KW-0560">Oxidoreductase</keyword>
<dbReference type="InterPro" id="IPR020904">
    <property type="entry name" value="Sc_DH/Rdtase_CS"/>
</dbReference>
<dbReference type="EMBL" id="CAJFDH010000005">
    <property type="protein sequence ID" value="CAD5225432.1"/>
    <property type="molecule type" value="Genomic_DNA"/>
</dbReference>
<dbReference type="Proteomes" id="UP000614601">
    <property type="component" value="Unassembled WGS sequence"/>
</dbReference>
<dbReference type="Pfam" id="PF13561">
    <property type="entry name" value="adh_short_C2"/>
    <property type="match status" value="1"/>
</dbReference>